<evidence type="ECO:0000313" key="1">
    <source>
        <dbReference type="EMBL" id="ETM97939.1"/>
    </source>
</evidence>
<reference evidence="2" key="1">
    <citation type="submission" date="2011-12" db="EMBL/GenBank/DDBJ databases">
        <authorList>
            <consortium name="The Broad Institute Genome Sequencing Platform"/>
            <person name="Russ C."/>
            <person name="Tyler B."/>
            <person name="Panabieres F."/>
            <person name="Shan W."/>
            <person name="Tripathy S."/>
            <person name="Grunwald N."/>
            <person name="Machado M."/>
            <person name="Young S.K."/>
            <person name="Zeng Q."/>
            <person name="Gargeya S."/>
            <person name="Fitzgerald M."/>
            <person name="Haas B."/>
            <person name="Abouelleil A."/>
            <person name="Alvarado L."/>
            <person name="Arachchi H.M."/>
            <person name="Berlin A."/>
            <person name="Chapman S.B."/>
            <person name="Gearin G."/>
            <person name="Goldberg J."/>
            <person name="Griggs A."/>
            <person name="Gujja S."/>
            <person name="Hansen M."/>
            <person name="Heiman D."/>
            <person name="Howarth C."/>
            <person name="Larimer J."/>
            <person name="Lui A."/>
            <person name="MacDonald P.J.P."/>
            <person name="McCowen C."/>
            <person name="Montmayeur A."/>
            <person name="Murphy C."/>
            <person name="Neiman D."/>
            <person name="Pearson M."/>
            <person name="Priest M."/>
            <person name="Roberts A."/>
            <person name="Saif S."/>
            <person name="Shea T."/>
            <person name="Sisk P."/>
            <person name="Stolte C."/>
            <person name="Sykes S."/>
            <person name="Wortman J."/>
            <person name="Nusbaum C."/>
            <person name="Birren B."/>
        </authorList>
    </citation>
    <scope>NUCLEOTIDE SEQUENCE [LARGE SCALE GENOMIC DNA]</scope>
    <source>
        <strain evidence="2">INRA-310</strain>
    </source>
</reference>
<evidence type="ECO:0000313" key="2">
    <source>
        <dbReference type="Proteomes" id="UP000018817"/>
    </source>
</evidence>
<proteinExistence type="predicted"/>
<dbReference type="VEuPathDB" id="FungiDB:PPTG_24783"/>
<protein>
    <submittedName>
        <fullName evidence="1">Uncharacterized protein</fullName>
    </submittedName>
</protein>
<dbReference type="GeneID" id="20193382"/>
<reference evidence="1 2" key="2">
    <citation type="submission" date="2013-11" db="EMBL/GenBank/DDBJ databases">
        <title>The Genome Sequence of Phytophthora parasitica INRA-310.</title>
        <authorList>
            <consortium name="The Broad Institute Genomics Platform"/>
            <person name="Russ C."/>
            <person name="Tyler B."/>
            <person name="Panabieres F."/>
            <person name="Shan W."/>
            <person name="Tripathy S."/>
            <person name="Grunwald N."/>
            <person name="Machado M."/>
            <person name="Johnson C.S."/>
            <person name="Arredondo F."/>
            <person name="Hong C."/>
            <person name="Coffey M."/>
            <person name="Young S.K."/>
            <person name="Zeng Q."/>
            <person name="Gargeya S."/>
            <person name="Fitzgerald M."/>
            <person name="Abouelleil A."/>
            <person name="Alvarado L."/>
            <person name="Chapman S.B."/>
            <person name="Gainer-Dewar J."/>
            <person name="Goldberg J."/>
            <person name="Griggs A."/>
            <person name="Gujja S."/>
            <person name="Hansen M."/>
            <person name="Howarth C."/>
            <person name="Imamovic A."/>
            <person name="Ireland A."/>
            <person name="Larimer J."/>
            <person name="McCowan C."/>
            <person name="Murphy C."/>
            <person name="Pearson M."/>
            <person name="Poon T.W."/>
            <person name="Priest M."/>
            <person name="Roberts A."/>
            <person name="Saif S."/>
            <person name="Shea T."/>
            <person name="Sykes S."/>
            <person name="Wortman J."/>
            <person name="Nusbaum C."/>
            <person name="Birren B."/>
        </authorList>
    </citation>
    <scope>NUCLEOTIDE SEQUENCE [LARGE SCALE GENOMIC DNA]</scope>
    <source>
        <strain evidence="1 2">INRA-310</strain>
    </source>
</reference>
<dbReference type="RefSeq" id="XP_008916766.1">
    <property type="nucleotide sequence ID" value="XM_008918518.1"/>
</dbReference>
<name>W2PD54_PHYN3</name>
<dbReference type="AlphaFoldDB" id="W2PD54"/>
<dbReference type="Proteomes" id="UP000018817">
    <property type="component" value="Unassembled WGS sequence"/>
</dbReference>
<accession>W2PD54</accession>
<organism evidence="1 2">
    <name type="scientific">Phytophthora nicotianae (strain INRA-310)</name>
    <name type="common">Phytophthora parasitica</name>
    <dbReference type="NCBI Taxonomy" id="761204"/>
    <lineage>
        <taxon>Eukaryota</taxon>
        <taxon>Sar</taxon>
        <taxon>Stramenopiles</taxon>
        <taxon>Oomycota</taxon>
        <taxon>Peronosporomycetes</taxon>
        <taxon>Peronosporales</taxon>
        <taxon>Peronosporaceae</taxon>
        <taxon>Phytophthora</taxon>
    </lineage>
</organism>
<sequence>MLRNIPIELKRLAKQRDESQATTEALLEYAETVKPDRDRVVRK</sequence>
<gene>
    <name evidence="1" type="ORF">PPTG_24783</name>
</gene>
<dbReference type="EMBL" id="KI669782">
    <property type="protein sequence ID" value="ETM97939.1"/>
    <property type="molecule type" value="Genomic_DNA"/>
</dbReference>